<proteinExistence type="predicted"/>
<reference evidence="1 2" key="1">
    <citation type="journal article" date="2010" name="Science">
        <title>Genomic comparison of the ants Camponotus floridanus and Harpegnathos saltator.</title>
        <authorList>
            <person name="Bonasio R."/>
            <person name="Zhang G."/>
            <person name="Ye C."/>
            <person name="Mutti N.S."/>
            <person name="Fang X."/>
            <person name="Qin N."/>
            <person name="Donahue G."/>
            <person name="Yang P."/>
            <person name="Li Q."/>
            <person name="Li C."/>
            <person name="Zhang P."/>
            <person name="Huang Z."/>
            <person name="Berger S.L."/>
            <person name="Reinberg D."/>
            <person name="Wang J."/>
            <person name="Liebig J."/>
        </authorList>
    </citation>
    <scope>NUCLEOTIDE SEQUENCE [LARGE SCALE GENOMIC DNA]</scope>
    <source>
        <strain evidence="1 2">R22 G/1</strain>
    </source>
</reference>
<feature type="non-terminal residue" evidence="1">
    <location>
        <position position="82"/>
    </location>
</feature>
<protein>
    <recommendedName>
        <fullName evidence="3">Peptidase A2 domain-containing protein</fullName>
    </recommendedName>
</protein>
<evidence type="ECO:0000313" key="1">
    <source>
        <dbReference type="EMBL" id="EFN84673.1"/>
    </source>
</evidence>
<accession>E2BI06</accession>
<dbReference type="Proteomes" id="UP000008237">
    <property type="component" value="Unassembled WGS sequence"/>
</dbReference>
<dbReference type="EMBL" id="GL448414">
    <property type="protein sequence ID" value="EFN84673.1"/>
    <property type="molecule type" value="Genomic_DNA"/>
</dbReference>
<organism evidence="2">
    <name type="scientific">Harpegnathos saltator</name>
    <name type="common">Jerdon's jumping ant</name>
    <dbReference type="NCBI Taxonomy" id="610380"/>
    <lineage>
        <taxon>Eukaryota</taxon>
        <taxon>Metazoa</taxon>
        <taxon>Ecdysozoa</taxon>
        <taxon>Arthropoda</taxon>
        <taxon>Hexapoda</taxon>
        <taxon>Insecta</taxon>
        <taxon>Pterygota</taxon>
        <taxon>Neoptera</taxon>
        <taxon>Endopterygota</taxon>
        <taxon>Hymenoptera</taxon>
        <taxon>Apocrita</taxon>
        <taxon>Aculeata</taxon>
        <taxon>Formicoidea</taxon>
        <taxon>Formicidae</taxon>
        <taxon>Ponerinae</taxon>
        <taxon>Ponerini</taxon>
        <taxon>Harpegnathos</taxon>
    </lineage>
</organism>
<evidence type="ECO:0008006" key="3">
    <source>
        <dbReference type="Google" id="ProtNLM"/>
    </source>
</evidence>
<evidence type="ECO:0000313" key="2">
    <source>
        <dbReference type="Proteomes" id="UP000008237"/>
    </source>
</evidence>
<dbReference type="AlphaFoldDB" id="E2BI06"/>
<gene>
    <name evidence="1" type="ORF">EAI_04357</name>
</gene>
<sequence length="82" mass="8847">MTFMIDTGAAPNLIKRGTLTRNNEINLNDTLLLKGITAGSIPTLGSTTIKYMGFPIKLHVINDVNDDFPIAQEGILGSAFLK</sequence>
<dbReference type="InParanoid" id="E2BI06"/>
<name>E2BI06_HARSA</name>
<keyword evidence="2" id="KW-1185">Reference proteome</keyword>
<dbReference type="OrthoDB" id="7549930at2759"/>